<dbReference type="SUPFAM" id="SSF53098">
    <property type="entry name" value="Ribonuclease H-like"/>
    <property type="match status" value="1"/>
</dbReference>
<dbReference type="EC" id="2.7.7.49" evidence="1"/>
<dbReference type="GO" id="GO:0003676">
    <property type="term" value="F:nucleic acid binding"/>
    <property type="evidence" value="ECO:0007669"/>
    <property type="project" value="InterPro"/>
</dbReference>
<reference evidence="3" key="1">
    <citation type="submission" date="2022-03" db="EMBL/GenBank/DDBJ databases">
        <authorList>
            <person name="Lindestad O."/>
        </authorList>
    </citation>
    <scope>NUCLEOTIDE SEQUENCE</scope>
</reference>
<accession>A0A8S4QVR1</accession>
<organism evidence="3 4">
    <name type="scientific">Pararge aegeria aegeria</name>
    <dbReference type="NCBI Taxonomy" id="348720"/>
    <lineage>
        <taxon>Eukaryota</taxon>
        <taxon>Metazoa</taxon>
        <taxon>Ecdysozoa</taxon>
        <taxon>Arthropoda</taxon>
        <taxon>Hexapoda</taxon>
        <taxon>Insecta</taxon>
        <taxon>Pterygota</taxon>
        <taxon>Neoptera</taxon>
        <taxon>Endopterygota</taxon>
        <taxon>Lepidoptera</taxon>
        <taxon>Glossata</taxon>
        <taxon>Ditrysia</taxon>
        <taxon>Papilionoidea</taxon>
        <taxon>Nymphalidae</taxon>
        <taxon>Satyrinae</taxon>
        <taxon>Satyrini</taxon>
        <taxon>Parargina</taxon>
        <taxon>Pararge</taxon>
    </lineage>
</organism>
<comment type="caution">
    <text evidence="3">The sequence shown here is derived from an EMBL/GenBank/DDBJ whole genome shotgun (WGS) entry which is preliminary data.</text>
</comment>
<evidence type="ECO:0000256" key="1">
    <source>
        <dbReference type="ARBA" id="ARBA00012493"/>
    </source>
</evidence>
<dbReference type="EMBL" id="CAKXAJ010021077">
    <property type="protein sequence ID" value="CAH2226312.1"/>
    <property type="molecule type" value="Genomic_DNA"/>
</dbReference>
<proteinExistence type="predicted"/>
<dbReference type="AlphaFoldDB" id="A0A8S4QVR1"/>
<name>A0A8S4QVR1_9NEOP</name>
<keyword evidence="4" id="KW-1185">Reference proteome</keyword>
<evidence type="ECO:0000313" key="4">
    <source>
        <dbReference type="Proteomes" id="UP000838756"/>
    </source>
</evidence>
<dbReference type="InterPro" id="IPR036397">
    <property type="entry name" value="RNaseH_sf"/>
</dbReference>
<dbReference type="InterPro" id="IPR012337">
    <property type="entry name" value="RNaseH-like_sf"/>
</dbReference>
<dbReference type="OrthoDB" id="422540at2759"/>
<dbReference type="InterPro" id="IPR050951">
    <property type="entry name" value="Retrovirus_Pol_polyprotein"/>
</dbReference>
<dbReference type="Gene3D" id="1.10.340.70">
    <property type="match status" value="1"/>
</dbReference>
<dbReference type="PANTHER" id="PTHR37984:SF5">
    <property type="entry name" value="PROTEIN NYNRIN-LIKE"/>
    <property type="match status" value="1"/>
</dbReference>
<protein>
    <recommendedName>
        <fullName evidence="1">RNA-directed DNA polymerase</fullName>
        <ecNumber evidence="1">2.7.7.49</ecNumber>
    </recommendedName>
</protein>
<evidence type="ECO:0000313" key="3">
    <source>
        <dbReference type="EMBL" id="CAH2226312.1"/>
    </source>
</evidence>
<dbReference type="PANTHER" id="PTHR37984">
    <property type="entry name" value="PROTEIN CBG26694"/>
    <property type="match status" value="1"/>
</dbReference>
<dbReference type="Gene3D" id="3.30.420.10">
    <property type="entry name" value="Ribonuclease H-like superfamily/Ribonuclease H"/>
    <property type="match status" value="1"/>
</dbReference>
<dbReference type="Proteomes" id="UP000838756">
    <property type="component" value="Unassembled WGS sequence"/>
</dbReference>
<gene>
    <name evidence="3" type="primary">jg18630</name>
    <name evidence="3" type="ORF">PAEG_LOCUS7032</name>
</gene>
<feature type="domain" description="Integrase zinc-binding" evidence="2">
    <location>
        <begin position="122"/>
        <end position="176"/>
    </location>
</feature>
<dbReference type="GO" id="GO:0003964">
    <property type="term" value="F:RNA-directed DNA polymerase activity"/>
    <property type="evidence" value="ECO:0007669"/>
    <property type="project" value="UniProtKB-EC"/>
</dbReference>
<sequence>MVEARHFTVYTDHKPISFAFHERKQNCSPRQFRHLDYISQVTTDIRHISGKDNVVADTLSRVEKLDAPICLTDLANSQNKDQELAQYLTGETFLRLKKINFPGSRVPLHCDVSTPTPRPFVTTEFRMQVFQSLHSLSHPGAAATAKLVAERFVWPGIRKDCRNWSQTCIACQRAKVSRHVSAPLHTFDLPRTRFQQVHIDLIGPLPVSHGYRFGVPTCVVTCGRQFDSALFQYLAKTTGFQHRRTTAYHPACNGRVERFHRQLKAFITCHTDHNWTEVLPFVLLGIRSAFKEDLQTSSA</sequence>
<evidence type="ECO:0000259" key="2">
    <source>
        <dbReference type="Pfam" id="PF17921"/>
    </source>
</evidence>
<dbReference type="InterPro" id="IPR041588">
    <property type="entry name" value="Integrase_H2C2"/>
</dbReference>
<dbReference type="Pfam" id="PF17921">
    <property type="entry name" value="Integrase_H2C2"/>
    <property type="match status" value="1"/>
</dbReference>